<reference evidence="1" key="1">
    <citation type="submission" date="2016-09" db="EMBL/GenBank/DDBJ databases">
        <authorList>
            <person name="Capua I."/>
            <person name="De Benedictis P."/>
            <person name="Joannis T."/>
            <person name="Lombin L.H."/>
            <person name="Cattoli G."/>
        </authorList>
    </citation>
    <scope>NUCLEOTIDE SEQUENCE</scope>
    <source>
        <strain evidence="1">B9</strain>
    </source>
</reference>
<dbReference type="EMBL" id="FMSH01000154">
    <property type="protein sequence ID" value="SCU75511.1"/>
    <property type="molecule type" value="Genomic_DNA"/>
</dbReference>
<protein>
    <submittedName>
        <fullName evidence="1">Uncharacterized protein</fullName>
    </submittedName>
</protein>
<evidence type="ECO:0000313" key="1">
    <source>
        <dbReference type="EMBL" id="SCU75511.1"/>
    </source>
</evidence>
<sequence length="578" mass="59387">MDRQTIYAGQIPLETDLLNTNKNTMVALAKLAAAMFGTATVVNGLACVPTAPAGLTVNVNPGEMYSLVATDATAYSSLSADSHNILKQGVVLDAVNLSCPAPGTAGQSINYLVQATYQDSDAGSVVLPYYNASNPSQAWSGPGNTGTAQPTARKGIVVLSAKAGVAATTGSQTTPAPDAGYTGLYVVTVANGQTTITAANIAQASNAPILPTDLLHAIQANSLITANDTGTANTYAVSFSPAITALTDGMVVWFKAKTANTGASTLNVNGLGASPMVGGAHSALQGGEIVVNGKCQAVWRADISSWVLIECTGGAIQVAAATQTQHAPQYGQLPQHGQCRLSLSGGNLLLAPYNGNKLIIGGVMRTIPAAGISLAPTGLTAATTYYVYAFMNGAAMTLEASTTGHSTDATTGVEVKTGDASRTLVGMAYPVTGPAFADNYQQRLVLSWFNRRNVLVAGNFTAGRSTTSSTPTELNSEIRNNFLCWGDEAINMNTYGIVTLAGSPGQQASTGIAVDSSSVLYDASIQYQRDTNSNIGTSTVGTSALLSEGFHFSTLLGYVSASNATWSTNNFLKSIIRG</sequence>
<dbReference type="RefSeq" id="WP_340524042.1">
    <property type="nucleotide sequence ID" value="NZ_FMSH01000154.1"/>
</dbReference>
<proteinExistence type="predicted"/>
<gene>
    <name evidence="1" type="ORF">CNECB9_2370085</name>
</gene>
<accession>A0A1K0JJX5</accession>
<organism evidence="1">
    <name type="scientific">Cupriavidus necator</name>
    <name type="common">Alcaligenes eutrophus</name>
    <name type="synonym">Ralstonia eutropha</name>
    <dbReference type="NCBI Taxonomy" id="106590"/>
    <lineage>
        <taxon>Bacteria</taxon>
        <taxon>Pseudomonadati</taxon>
        <taxon>Pseudomonadota</taxon>
        <taxon>Betaproteobacteria</taxon>
        <taxon>Burkholderiales</taxon>
        <taxon>Burkholderiaceae</taxon>
        <taxon>Cupriavidus</taxon>
    </lineage>
</organism>
<name>A0A1K0JJX5_CUPNE</name>
<dbReference type="AlphaFoldDB" id="A0A1K0JJX5"/>